<evidence type="ECO:0000313" key="2">
    <source>
        <dbReference type="EMBL" id="AMQ85696.1"/>
    </source>
</evidence>
<feature type="domain" description="HicB-like antitoxin of toxin-antitoxin system" evidence="1">
    <location>
        <begin position="3"/>
        <end position="86"/>
    </location>
</feature>
<evidence type="ECO:0000313" key="3">
    <source>
        <dbReference type="Proteomes" id="UP000075187"/>
    </source>
</evidence>
<protein>
    <submittedName>
        <fullName evidence="2">HicB family protein</fullName>
    </submittedName>
</protein>
<dbReference type="InterPro" id="IPR035069">
    <property type="entry name" value="TTHA1013/TTHA0281-like"/>
</dbReference>
<gene>
    <name evidence="2" type="ORF">AWU82_21045</name>
</gene>
<name>A0ABN4N064_9PSED</name>
<accession>A0ABN4N064</accession>
<dbReference type="InterPro" id="IPR031807">
    <property type="entry name" value="HicB-like"/>
</dbReference>
<sequence>MKFPVVLHKDSDSDYGVIVPDIPGCYSAGGTAAEAISNIQEALALHFAGLVEDRESLPQVRDIGAHLDNPEYAGGVWDVVEFDITPYFSI</sequence>
<evidence type="ECO:0000259" key="1">
    <source>
        <dbReference type="Pfam" id="PF15919"/>
    </source>
</evidence>
<dbReference type="PANTHER" id="PTHR34504">
    <property type="entry name" value="ANTITOXIN HICB"/>
    <property type="match status" value="1"/>
</dbReference>
<dbReference type="Proteomes" id="UP000075187">
    <property type="component" value="Chromosome"/>
</dbReference>
<reference evidence="2" key="1">
    <citation type="submission" date="2017-12" db="EMBL/GenBank/DDBJ databases">
        <title>Pseudomonas sp. MS586 complete sequence.</title>
        <authorList>
            <person name="Lu S."/>
            <person name="Deng P."/>
        </authorList>
    </citation>
    <scope>NUCLEOTIDE SEQUENCE</scope>
    <source>
        <strain evidence="2">MS586</strain>
    </source>
</reference>
<dbReference type="PANTHER" id="PTHR34504:SF2">
    <property type="entry name" value="UPF0150 PROTEIN SSL0259"/>
    <property type="match status" value="1"/>
</dbReference>
<dbReference type="Gene3D" id="3.30.160.250">
    <property type="match status" value="1"/>
</dbReference>
<organism evidence="2 3">
    <name type="scientific">Pseudomonas glycinae</name>
    <dbReference type="NCBI Taxonomy" id="1785145"/>
    <lineage>
        <taxon>Bacteria</taxon>
        <taxon>Pseudomonadati</taxon>
        <taxon>Pseudomonadota</taxon>
        <taxon>Gammaproteobacteria</taxon>
        <taxon>Pseudomonadales</taxon>
        <taxon>Pseudomonadaceae</taxon>
        <taxon>Pseudomonas</taxon>
    </lineage>
</organism>
<dbReference type="Pfam" id="PF15919">
    <property type="entry name" value="HicB_lk_antitox"/>
    <property type="match status" value="1"/>
</dbReference>
<proteinExistence type="predicted"/>
<dbReference type="EMBL" id="CP014205">
    <property type="protein sequence ID" value="AMQ85696.1"/>
    <property type="molecule type" value="Genomic_DNA"/>
</dbReference>
<dbReference type="SUPFAM" id="SSF143100">
    <property type="entry name" value="TTHA1013/TTHA0281-like"/>
    <property type="match status" value="1"/>
</dbReference>
<keyword evidence="3" id="KW-1185">Reference proteome</keyword>
<dbReference type="InterPro" id="IPR051404">
    <property type="entry name" value="TA_system_antitoxin"/>
</dbReference>